<accession>A0A8S1J2Z4</accession>
<comment type="caution">
    <text evidence="1">The sequence shown here is derived from an EMBL/GenBank/DDBJ whole genome shotgun (WGS) entry which is preliminary data.</text>
</comment>
<proteinExistence type="predicted"/>
<sequence>MVLSLNVAVDDRAVMSFTPVTEQGPVDWSHVPQSKAIQEVIQKQYTLPPIVVERVKNHVFYNESCVGRTMYCLYGSVCCCLPFCICGVDHSTWDNERDVDLVRQEVVKLLNSIRIEPEAYKIDEFGGSTEAFTGSRNVLRLHFNDPNVHEL</sequence>
<keyword evidence="2" id="KW-1185">Reference proteome</keyword>
<reference evidence="1" key="1">
    <citation type="submission" date="2020-12" db="EMBL/GenBank/DDBJ databases">
        <authorList>
            <person name="Iha C."/>
        </authorList>
    </citation>
    <scope>NUCLEOTIDE SEQUENCE</scope>
</reference>
<evidence type="ECO:0000313" key="2">
    <source>
        <dbReference type="Proteomes" id="UP000708148"/>
    </source>
</evidence>
<name>A0A8S1J2Z4_9CHLO</name>
<organism evidence="1 2">
    <name type="scientific">Ostreobium quekettii</name>
    <dbReference type="NCBI Taxonomy" id="121088"/>
    <lineage>
        <taxon>Eukaryota</taxon>
        <taxon>Viridiplantae</taxon>
        <taxon>Chlorophyta</taxon>
        <taxon>core chlorophytes</taxon>
        <taxon>Ulvophyceae</taxon>
        <taxon>TCBD clade</taxon>
        <taxon>Bryopsidales</taxon>
        <taxon>Ostreobineae</taxon>
        <taxon>Ostreobiaceae</taxon>
        <taxon>Ostreobium</taxon>
    </lineage>
</organism>
<gene>
    <name evidence="1" type="ORF">OSTQU699_LOCUS7111</name>
</gene>
<evidence type="ECO:0000313" key="1">
    <source>
        <dbReference type="EMBL" id="CAD7701754.1"/>
    </source>
</evidence>
<dbReference type="Proteomes" id="UP000708148">
    <property type="component" value="Unassembled WGS sequence"/>
</dbReference>
<protein>
    <submittedName>
        <fullName evidence="1">Uncharacterized protein</fullName>
    </submittedName>
</protein>
<dbReference type="EMBL" id="CAJHUC010001626">
    <property type="protein sequence ID" value="CAD7701754.1"/>
    <property type="molecule type" value="Genomic_DNA"/>
</dbReference>
<dbReference type="AlphaFoldDB" id="A0A8S1J2Z4"/>